<dbReference type="InterPro" id="IPR036561">
    <property type="entry name" value="MAM33_sf"/>
</dbReference>
<dbReference type="SUPFAM" id="SSF54529">
    <property type="entry name" value="Mitochondrial glycoprotein MAM33-like"/>
    <property type="match status" value="1"/>
</dbReference>
<dbReference type="OMA" id="QITKDEG"/>
<dbReference type="AlphaFoldDB" id="S9XA03"/>
<evidence type="ECO:0000313" key="2">
    <source>
        <dbReference type="Proteomes" id="UP000015464"/>
    </source>
</evidence>
<dbReference type="GO" id="GO:0005759">
    <property type="term" value="C:mitochondrial matrix"/>
    <property type="evidence" value="ECO:0007669"/>
    <property type="project" value="InterPro"/>
</dbReference>
<dbReference type="PANTHER" id="PTHR10826:SF1">
    <property type="entry name" value="COMPLEMENT COMPONENT 1 Q SUBCOMPONENT-BINDING PROTEIN, MITOCHONDRIAL"/>
    <property type="match status" value="1"/>
</dbReference>
<dbReference type="Pfam" id="PF02330">
    <property type="entry name" value="MAM33"/>
    <property type="match status" value="1"/>
</dbReference>
<name>S9XA03_SCHCR</name>
<dbReference type="Gene3D" id="3.10.280.10">
    <property type="entry name" value="Mitochondrial glycoprotein"/>
    <property type="match status" value="1"/>
</dbReference>
<organism evidence="1 2">
    <name type="scientific">Schizosaccharomyces cryophilus (strain OY26 / ATCC MYA-4695 / CBS 11777 / NBRC 106824 / NRRL Y48691)</name>
    <name type="common">Fission yeast</name>
    <dbReference type="NCBI Taxonomy" id="653667"/>
    <lineage>
        <taxon>Eukaryota</taxon>
        <taxon>Fungi</taxon>
        <taxon>Dikarya</taxon>
        <taxon>Ascomycota</taxon>
        <taxon>Taphrinomycotina</taxon>
        <taxon>Schizosaccharomycetes</taxon>
        <taxon>Schizosaccharomycetales</taxon>
        <taxon>Schizosaccharomycetaceae</taxon>
        <taxon>Schizosaccharomyces</taxon>
    </lineage>
</organism>
<dbReference type="Proteomes" id="UP000015464">
    <property type="component" value="Unassembled WGS sequence"/>
</dbReference>
<reference evidence="1 2" key="1">
    <citation type="journal article" date="2011" name="Science">
        <title>Comparative functional genomics of the fission yeasts.</title>
        <authorList>
            <person name="Rhind N."/>
            <person name="Chen Z."/>
            <person name="Yassour M."/>
            <person name="Thompson D.A."/>
            <person name="Haas B.J."/>
            <person name="Habib N."/>
            <person name="Wapinski I."/>
            <person name="Roy S."/>
            <person name="Lin M.F."/>
            <person name="Heiman D.I."/>
            <person name="Young S.K."/>
            <person name="Furuya K."/>
            <person name="Guo Y."/>
            <person name="Pidoux A."/>
            <person name="Chen H.M."/>
            <person name="Robbertse B."/>
            <person name="Goldberg J.M."/>
            <person name="Aoki K."/>
            <person name="Bayne E.H."/>
            <person name="Berlin A.M."/>
            <person name="Desjardins C.A."/>
            <person name="Dobbs E."/>
            <person name="Dukaj L."/>
            <person name="Fan L."/>
            <person name="FitzGerald M.G."/>
            <person name="French C."/>
            <person name="Gujja S."/>
            <person name="Hansen K."/>
            <person name="Keifenheim D."/>
            <person name="Levin J.Z."/>
            <person name="Mosher R.A."/>
            <person name="Mueller C.A."/>
            <person name="Pfiffner J."/>
            <person name="Priest M."/>
            <person name="Russ C."/>
            <person name="Smialowska A."/>
            <person name="Swoboda P."/>
            <person name="Sykes S.M."/>
            <person name="Vaughn M."/>
            <person name="Vengrova S."/>
            <person name="Yoder R."/>
            <person name="Zeng Q."/>
            <person name="Allshire R."/>
            <person name="Baulcombe D."/>
            <person name="Birren B.W."/>
            <person name="Brown W."/>
            <person name="Ekwall K."/>
            <person name="Kellis M."/>
            <person name="Leatherwood J."/>
            <person name="Levin H."/>
            <person name="Margalit H."/>
            <person name="Martienssen R."/>
            <person name="Nieduszynski C.A."/>
            <person name="Spatafora J.W."/>
            <person name="Friedman N."/>
            <person name="Dalgaard J.Z."/>
            <person name="Baumann P."/>
            <person name="Niki H."/>
            <person name="Regev A."/>
            <person name="Nusbaum C."/>
        </authorList>
    </citation>
    <scope>NUCLEOTIDE SEQUENCE [LARGE SCALE GENOMIC DNA]</scope>
    <source>
        <strain evidence="2">OY26 / ATCC MYA-4695 / CBS 11777 / NBRC 106824 / NRRL Y48691</strain>
    </source>
</reference>
<dbReference type="RefSeq" id="XP_013020936.1">
    <property type="nucleotide sequence ID" value="XM_013165482.1"/>
</dbReference>
<keyword evidence="2" id="KW-1185">Reference proteome</keyword>
<dbReference type="GO" id="GO:0042256">
    <property type="term" value="P:cytosolic ribosome assembly"/>
    <property type="evidence" value="ECO:0007669"/>
    <property type="project" value="TreeGrafter"/>
</dbReference>
<dbReference type="PANTHER" id="PTHR10826">
    <property type="entry name" value="COMPLEMENT COMPONENT 1"/>
    <property type="match status" value="1"/>
</dbReference>
<proteinExistence type="predicted"/>
<accession>S9XA03</accession>
<evidence type="ECO:0000313" key="1">
    <source>
        <dbReference type="EMBL" id="EPY53957.1"/>
    </source>
</evidence>
<dbReference type="GeneID" id="25037142"/>
<dbReference type="HOGENOM" id="CLU_1058292_0_0_1"/>
<dbReference type="OrthoDB" id="5357920at2759"/>
<dbReference type="InterPro" id="IPR003428">
    <property type="entry name" value="MAM33"/>
</dbReference>
<dbReference type="EMBL" id="KE546988">
    <property type="protein sequence ID" value="EPY53957.1"/>
    <property type="molecule type" value="Genomic_DNA"/>
</dbReference>
<protein>
    <submittedName>
        <fullName evidence="1">Mam33 family protein</fullName>
    </submittedName>
</protein>
<sequence length="219" mass="25431">MEQLALKLDSELGFVNQVLGETKPKKEYEDALRSFTIHEDPTRNYIAATRELENERIRVTVPVYSSRALYTDRNNVMHNSEGEGKNDESDELSYFQHSIPTYVQITKKEGTMLCSLLLNKDQILFNSLMFDQNKDSPVAFTDLAQALRKSPKYRGRRANKLPEPLKTSLLAYLEEKEITTQFIRALISRIWRKENLSYKSWIENILDYVLFQGPSKPTT</sequence>
<gene>
    <name evidence="1" type="ORF">SPOG_02820</name>
</gene>